<dbReference type="EMBL" id="AYYY01000063">
    <property type="protein sequence ID" value="KRM60397.1"/>
    <property type="molecule type" value="Genomic_DNA"/>
</dbReference>
<dbReference type="RefSeq" id="WP_057780420.1">
    <property type="nucleotide sequence ID" value="NZ_AYYY01000063.1"/>
</dbReference>
<name>A0A0R2A094_9LACO</name>
<reference evidence="2 3" key="1">
    <citation type="journal article" date="2015" name="Genome Announc.">
        <title>Expanding the biotechnology potential of lactobacilli through comparative genomics of 213 strains and associated genera.</title>
        <authorList>
            <person name="Sun Z."/>
            <person name="Harris H.M."/>
            <person name="McCann A."/>
            <person name="Guo C."/>
            <person name="Argimon S."/>
            <person name="Zhang W."/>
            <person name="Yang X."/>
            <person name="Jeffery I.B."/>
            <person name="Cooney J.C."/>
            <person name="Kagawa T.F."/>
            <person name="Liu W."/>
            <person name="Song Y."/>
            <person name="Salvetti E."/>
            <person name="Wrobel A."/>
            <person name="Rasinkangas P."/>
            <person name="Parkhill J."/>
            <person name="Rea M.C."/>
            <person name="O'Sullivan O."/>
            <person name="Ritari J."/>
            <person name="Douillard F.P."/>
            <person name="Paul Ross R."/>
            <person name="Yang R."/>
            <person name="Briner A.E."/>
            <person name="Felis G.E."/>
            <person name="de Vos W.M."/>
            <person name="Barrangou R."/>
            <person name="Klaenhammer T.R."/>
            <person name="Caufield P.W."/>
            <person name="Cui Y."/>
            <person name="Zhang H."/>
            <person name="O'Toole P.W."/>
        </authorList>
    </citation>
    <scope>NUCLEOTIDE SEQUENCE [LARGE SCALE GENOMIC DNA]</scope>
    <source>
        <strain evidence="2 3">DSM 20634</strain>
    </source>
</reference>
<proteinExistence type="predicted"/>
<dbReference type="PANTHER" id="PTHR33121">
    <property type="entry name" value="CYCLIC DI-GMP PHOSPHODIESTERASE PDEF"/>
    <property type="match status" value="1"/>
</dbReference>
<comment type="caution">
    <text evidence="2">The sequence shown here is derived from an EMBL/GenBank/DDBJ whole genome shotgun (WGS) entry which is preliminary data.</text>
</comment>
<evidence type="ECO:0000259" key="1">
    <source>
        <dbReference type="PROSITE" id="PS50883"/>
    </source>
</evidence>
<dbReference type="AlphaFoldDB" id="A0A0R2A094"/>
<evidence type="ECO:0000313" key="2">
    <source>
        <dbReference type="EMBL" id="KRM60397.1"/>
    </source>
</evidence>
<dbReference type="GO" id="GO:0071111">
    <property type="term" value="F:cyclic-guanylate-specific phosphodiesterase activity"/>
    <property type="evidence" value="ECO:0007669"/>
    <property type="project" value="InterPro"/>
</dbReference>
<accession>A0A0R2A094</accession>
<protein>
    <submittedName>
        <fullName evidence="2">C-di-GMP-specific phosphodiesterase</fullName>
    </submittedName>
</protein>
<dbReference type="InterPro" id="IPR050706">
    <property type="entry name" value="Cyclic-di-GMP_PDE-like"/>
</dbReference>
<dbReference type="PATRIC" id="fig|1423813.3.peg.495"/>
<dbReference type="InterPro" id="IPR035919">
    <property type="entry name" value="EAL_sf"/>
</dbReference>
<dbReference type="InterPro" id="IPR001633">
    <property type="entry name" value="EAL_dom"/>
</dbReference>
<organism evidence="2 3">
    <name type="scientific">Paucilactobacillus vaccinostercus DSM 20634</name>
    <dbReference type="NCBI Taxonomy" id="1423813"/>
    <lineage>
        <taxon>Bacteria</taxon>
        <taxon>Bacillati</taxon>
        <taxon>Bacillota</taxon>
        <taxon>Bacilli</taxon>
        <taxon>Lactobacillales</taxon>
        <taxon>Lactobacillaceae</taxon>
        <taxon>Paucilactobacillus</taxon>
    </lineage>
</organism>
<dbReference type="Gene3D" id="3.20.20.450">
    <property type="entry name" value="EAL domain"/>
    <property type="match status" value="1"/>
</dbReference>
<gene>
    <name evidence="2" type="ORF">FC26_GL000485</name>
</gene>
<feature type="domain" description="EAL" evidence="1">
    <location>
        <begin position="1"/>
        <end position="232"/>
    </location>
</feature>
<dbReference type="Pfam" id="PF00563">
    <property type="entry name" value="EAL"/>
    <property type="match status" value="1"/>
</dbReference>
<dbReference type="STRING" id="1423813.FC26_GL000485"/>
<dbReference type="PROSITE" id="PS50883">
    <property type="entry name" value="EAL"/>
    <property type="match status" value="1"/>
</dbReference>
<sequence>MSEEQPLYRYFAQPKVNSYLSSIIGYELLLKVYTPHGWRIPDNFNLIPSRIIAQRLVEATEKLASKIGSVSVNLSSIQLINPLIREALLQAQANLRPVRLVIEMIEEKNGVSIHDHRVLAAVKDFTDQGMSFSIDDVDTGQNTWDNIQPLIPYATEIKYALQNRHEHLDDPVVRERLMLWAQRCKQLNIHLIVEGIEDPADVEWADTLKLDLRQGYHYGKPHLVRLKDSDPD</sequence>
<dbReference type="Proteomes" id="UP000051733">
    <property type="component" value="Unassembled WGS sequence"/>
</dbReference>
<dbReference type="PANTHER" id="PTHR33121:SF70">
    <property type="entry name" value="SIGNALING PROTEIN YKOW"/>
    <property type="match status" value="1"/>
</dbReference>
<dbReference type="SUPFAM" id="SSF141868">
    <property type="entry name" value="EAL domain-like"/>
    <property type="match status" value="1"/>
</dbReference>
<keyword evidence="3" id="KW-1185">Reference proteome</keyword>
<evidence type="ECO:0000313" key="3">
    <source>
        <dbReference type="Proteomes" id="UP000051733"/>
    </source>
</evidence>
<dbReference type="SMART" id="SM00052">
    <property type="entry name" value="EAL"/>
    <property type="match status" value="1"/>
</dbReference>